<dbReference type="WBParaSite" id="BXY_0302200.1">
    <property type="protein sequence ID" value="BXY_0302200.1"/>
    <property type="gene ID" value="BXY_0302200"/>
</dbReference>
<organism evidence="1 2">
    <name type="scientific">Bursaphelenchus xylophilus</name>
    <name type="common">Pinewood nematode worm</name>
    <name type="synonym">Aphelenchoides xylophilus</name>
    <dbReference type="NCBI Taxonomy" id="6326"/>
    <lineage>
        <taxon>Eukaryota</taxon>
        <taxon>Metazoa</taxon>
        <taxon>Ecdysozoa</taxon>
        <taxon>Nematoda</taxon>
        <taxon>Chromadorea</taxon>
        <taxon>Rhabditida</taxon>
        <taxon>Tylenchina</taxon>
        <taxon>Tylenchomorpha</taxon>
        <taxon>Aphelenchoidea</taxon>
        <taxon>Aphelenchoididae</taxon>
        <taxon>Bursaphelenchus</taxon>
    </lineage>
</organism>
<reference evidence="2" key="1">
    <citation type="submission" date="2016-11" db="UniProtKB">
        <authorList>
            <consortium name="WormBaseParasite"/>
        </authorList>
    </citation>
    <scope>IDENTIFICATION</scope>
</reference>
<evidence type="ECO:0000313" key="1">
    <source>
        <dbReference type="Proteomes" id="UP000095284"/>
    </source>
</evidence>
<name>A0A1I7RQM7_BURXY</name>
<dbReference type="Proteomes" id="UP000095284">
    <property type="component" value="Unplaced"/>
</dbReference>
<dbReference type="AlphaFoldDB" id="A0A1I7RQM7"/>
<evidence type="ECO:0000313" key="2">
    <source>
        <dbReference type="WBParaSite" id="BXY_0302200.1"/>
    </source>
</evidence>
<proteinExistence type="predicted"/>
<accession>A0A1I7RQM7</accession>
<sequence>MPSFKTRRLLHLHHYLFYFSALSPPNDVLLSRFDDSNCHFDLYSPCFIEIFRVKIRPLTLRQICGPPTTCALTLQKGTQKSETS</sequence>
<protein>
    <submittedName>
        <fullName evidence="2">Secreted protein</fullName>
    </submittedName>
</protein>